<dbReference type="Gene3D" id="4.10.1000.10">
    <property type="entry name" value="Zinc finger, CCCH-type"/>
    <property type="match status" value="1"/>
</dbReference>
<evidence type="ECO:0000256" key="4">
    <source>
        <dbReference type="PROSITE-ProRule" id="PRU00723"/>
    </source>
</evidence>
<feature type="compositionally biased region" description="Basic residues" evidence="6">
    <location>
        <begin position="56"/>
        <end position="67"/>
    </location>
</feature>
<dbReference type="InterPro" id="IPR000571">
    <property type="entry name" value="Znf_CCCH"/>
</dbReference>
<evidence type="ECO:0000259" key="7">
    <source>
        <dbReference type="PROSITE" id="PS50103"/>
    </source>
</evidence>
<dbReference type="PANTHER" id="PTHR38160">
    <property type="entry name" value="ZINC FINGER CCCH DOMAIN-CONTAINING PROTEIN 40"/>
    <property type="match status" value="1"/>
</dbReference>
<evidence type="ECO:0000256" key="2">
    <source>
        <dbReference type="ARBA" id="ARBA00022771"/>
    </source>
</evidence>
<dbReference type="InterPro" id="IPR045868">
    <property type="entry name" value="Znf_C3H13/40"/>
</dbReference>
<protein>
    <submittedName>
        <fullName evidence="9">Zinc finger CCCH domain-containing protein 13</fullName>
    </submittedName>
</protein>
<feature type="compositionally biased region" description="Basic residues" evidence="6">
    <location>
        <begin position="95"/>
        <end position="108"/>
    </location>
</feature>
<feature type="region of interest" description="Disordered" evidence="6">
    <location>
        <begin position="48"/>
        <end position="125"/>
    </location>
</feature>
<accession>A0A6I9RSW6</accession>
<dbReference type="Proteomes" id="UP000504607">
    <property type="component" value="Chromosome 10"/>
</dbReference>
<dbReference type="InParanoid" id="A0A6I9RSW6"/>
<reference evidence="9" key="1">
    <citation type="submission" date="2025-08" db="UniProtKB">
        <authorList>
            <consortium name="RefSeq"/>
        </authorList>
    </citation>
    <scope>IDENTIFICATION</scope>
</reference>
<dbReference type="SUPFAM" id="SSF90229">
    <property type="entry name" value="CCCH zinc finger"/>
    <property type="match status" value="1"/>
</dbReference>
<dbReference type="AlphaFoldDB" id="A0A6I9RSW6"/>
<dbReference type="RefSeq" id="XP_010931837.1">
    <property type="nucleotide sequence ID" value="XM_010933535.3"/>
</dbReference>
<evidence type="ECO:0000256" key="3">
    <source>
        <dbReference type="ARBA" id="ARBA00022833"/>
    </source>
</evidence>
<sequence>MLGRKLYKTKLCILYQRGRCTRQSCNFAHGEAELRRFAGSFSGRREYRNGNLRGKLDRRHSPHRRYSPVRDARGHHSYHSHKSISHDRGSSHSRSPIKRSERRYRKKQRMDGESDVSGSFNISDGSEDIKKGDKVSFYNERIDLEEQIKQIQLDIEMLDDHKSQLEIFLEEKVDEAQKLSSRIEDLDSKLNKEQEDCKRCHFDYCKIKKFIKAHRHHMKAQEEMKRSQVRLQKLGDQISLDPLKTRANEEESSVNVVSDAEPNDDGDNQISSRNDFLQRDVSSAKRRAFVDPATSEEAKIGNSRKRGRYSDSITKSEKLIKSEGPALNSEHNSKGTDTTKTVLINNKSLTDDYKHKQGKLDSATTSPLDKVKGSESRRSLPSTSMAAHAVDELIEAIEMEEKPETIETAKHIENADAENRTKSACLPPPPPLVPQNAYKQYEGDDEDVEVEKVDAEMVDIDIDSEVEIEQI</sequence>
<proteinExistence type="predicted"/>
<feature type="domain" description="C3H1-type" evidence="7">
    <location>
        <begin position="6"/>
        <end position="32"/>
    </location>
</feature>
<feature type="region of interest" description="Disordered" evidence="6">
    <location>
        <begin position="240"/>
        <end position="341"/>
    </location>
</feature>
<dbReference type="SMART" id="SM00356">
    <property type="entry name" value="ZnF_C3H1"/>
    <property type="match status" value="1"/>
</dbReference>
<evidence type="ECO:0000256" key="6">
    <source>
        <dbReference type="SAM" id="MobiDB-lite"/>
    </source>
</evidence>
<dbReference type="OrthoDB" id="665283at2759"/>
<dbReference type="PANTHER" id="PTHR38160:SF1">
    <property type="entry name" value="ZINC FINGER CCCH DOMAIN-CONTAINING PROTEIN 40"/>
    <property type="match status" value="1"/>
</dbReference>
<evidence type="ECO:0000256" key="5">
    <source>
        <dbReference type="SAM" id="Coils"/>
    </source>
</evidence>
<evidence type="ECO:0000313" key="8">
    <source>
        <dbReference type="Proteomes" id="UP000504607"/>
    </source>
</evidence>
<dbReference type="FunCoup" id="A0A6I9RSW6">
    <property type="interactions" value="2035"/>
</dbReference>
<feature type="region of interest" description="Disordered" evidence="6">
    <location>
        <begin position="354"/>
        <end position="385"/>
    </location>
</feature>
<evidence type="ECO:0000256" key="1">
    <source>
        <dbReference type="ARBA" id="ARBA00022723"/>
    </source>
</evidence>
<dbReference type="GO" id="GO:0008270">
    <property type="term" value="F:zinc ion binding"/>
    <property type="evidence" value="ECO:0007669"/>
    <property type="project" value="UniProtKB-KW"/>
</dbReference>
<keyword evidence="3 4" id="KW-0862">Zinc</keyword>
<keyword evidence="1 4" id="KW-0479">Metal-binding</keyword>
<evidence type="ECO:0000313" key="9">
    <source>
        <dbReference type="RefSeq" id="XP_010931837.1"/>
    </source>
</evidence>
<name>A0A6I9RSW6_ELAGV</name>
<gene>
    <name evidence="9" type="primary">LOC105052650</name>
</gene>
<feature type="coiled-coil region" evidence="5">
    <location>
        <begin position="141"/>
        <end position="237"/>
    </location>
</feature>
<organism evidence="8 9">
    <name type="scientific">Elaeis guineensis var. tenera</name>
    <name type="common">Oil palm</name>
    <dbReference type="NCBI Taxonomy" id="51953"/>
    <lineage>
        <taxon>Eukaryota</taxon>
        <taxon>Viridiplantae</taxon>
        <taxon>Streptophyta</taxon>
        <taxon>Embryophyta</taxon>
        <taxon>Tracheophyta</taxon>
        <taxon>Spermatophyta</taxon>
        <taxon>Magnoliopsida</taxon>
        <taxon>Liliopsida</taxon>
        <taxon>Arecaceae</taxon>
        <taxon>Arecoideae</taxon>
        <taxon>Cocoseae</taxon>
        <taxon>Elaeidinae</taxon>
        <taxon>Elaeis</taxon>
    </lineage>
</organism>
<keyword evidence="8" id="KW-1185">Reference proteome</keyword>
<feature type="compositionally biased region" description="Basic and acidic residues" evidence="6">
    <location>
        <begin position="369"/>
        <end position="378"/>
    </location>
</feature>
<feature type="zinc finger region" description="C3H1-type" evidence="4">
    <location>
        <begin position="6"/>
        <end position="32"/>
    </location>
</feature>
<keyword evidence="2 4" id="KW-0863">Zinc-finger</keyword>
<dbReference type="InterPro" id="IPR036855">
    <property type="entry name" value="Znf_CCCH_sf"/>
</dbReference>
<dbReference type="PROSITE" id="PS50103">
    <property type="entry name" value="ZF_C3H1"/>
    <property type="match status" value="1"/>
</dbReference>
<keyword evidence="5" id="KW-0175">Coiled coil</keyword>